<organism evidence="9 10">
    <name type="scientific">Calocera cornea HHB12733</name>
    <dbReference type="NCBI Taxonomy" id="1353952"/>
    <lineage>
        <taxon>Eukaryota</taxon>
        <taxon>Fungi</taxon>
        <taxon>Dikarya</taxon>
        <taxon>Basidiomycota</taxon>
        <taxon>Agaricomycotina</taxon>
        <taxon>Dacrymycetes</taxon>
        <taxon>Dacrymycetales</taxon>
        <taxon>Dacrymycetaceae</taxon>
        <taxon>Calocera</taxon>
    </lineage>
</organism>
<dbReference type="STRING" id="1353952.A0A165IV42"/>
<dbReference type="InterPro" id="IPR029063">
    <property type="entry name" value="SAM-dependent_MTases_sf"/>
</dbReference>
<evidence type="ECO:0000256" key="5">
    <source>
        <dbReference type="PROSITE-ProRule" id="PRU00848"/>
    </source>
</evidence>
<dbReference type="PROSITE" id="PS51515">
    <property type="entry name" value="BIN3_SAM"/>
    <property type="match status" value="1"/>
</dbReference>
<dbReference type="GO" id="GO:0017069">
    <property type="term" value="F:snRNA binding"/>
    <property type="evidence" value="ECO:0007669"/>
    <property type="project" value="TreeGrafter"/>
</dbReference>
<comment type="similarity">
    <text evidence="1 6">Belongs to the methyltransferase superfamily.</text>
</comment>
<dbReference type="Pfam" id="PF06859">
    <property type="entry name" value="Bin3"/>
    <property type="match status" value="1"/>
</dbReference>
<evidence type="ECO:0000256" key="6">
    <source>
        <dbReference type="RuleBase" id="RU367087"/>
    </source>
</evidence>
<dbReference type="PANTHER" id="PTHR12315:SF0">
    <property type="entry name" value="7SK SNRNA METHYLPHOSPHATE CAPPING ENZYME"/>
    <property type="match status" value="1"/>
</dbReference>
<dbReference type="Gene3D" id="3.40.50.150">
    <property type="entry name" value="Vaccinia Virus protein VP39"/>
    <property type="match status" value="1"/>
</dbReference>
<dbReference type="GO" id="GO:0008173">
    <property type="term" value="F:RNA methyltransferase activity"/>
    <property type="evidence" value="ECO:0007669"/>
    <property type="project" value="UniProtKB-UniRule"/>
</dbReference>
<proteinExistence type="inferred from homology"/>
<evidence type="ECO:0000256" key="7">
    <source>
        <dbReference type="SAM" id="MobiDB-lite"/>
    </source>
</evidence>
<evidence type="ECO:0000313" key="9">
    <source>
        <dbReference type="EMBL" id="KZT61018.1"/>
    </source>
</evidence>
<dbReference type="PANTHER" id="PTHR12315">
    <property type="entry name" value="BICOID-INTERACTING PROTEIN RELATED"/>
    <property type="match status" value="1"/>
</dbReference>
<name>A0A165IV42_9BASI</name>
<feature type="domain" description="Bin3-type SAM" evidence="8">
    <location>
        <begin position="1"/>
        <end position="197"/>
    </location>
</feature>
<sequence>MGPSGAAGSSRVVELTGPDGHGMRHQEAGGRKDYFPQCMPYMFGPLPLPPAPTPALASASAPRPLQPFPYNISFKHLNYALSSLPEDAEGWDVILLLSVLKWIHLNSSDAGLVQFFHKACAALRPGGVLVLELQDWEGYRKAARSNPTLKQHYKTLELRPERFAEVLLGEVGFRRVEHLGVAGEGGFRRSIDVYYKD</sequence>
<gene>
    <name evidence="9" type="ORF">CALCODRAFT_491664</name>
</gene>
<keyword evidence="10" id="KW-1185">Reference proteome</keyword>
<evidence type="ECO:0000313" key="10">
    <source>
        <dbReference type="Proteomes" id="UP000076842"/>
    </source>
</evidence>
<dbReference type="InParanoid" id="A0A165IV42"/>
<evidence type="ECO:0000259" key="8">
    <source>
        <dbReference type="PROSITE" id="PS51515"/>
    </source>
</evidence>
<dbReference type="InterPro" id="IPR010675">
    <property type="entry name" value="Bin3_C"/>
</dbReference>
<keyword evidence="4 5" id="KW-0949">S-adenosyl-L-methionine</keyword>
<dbReference type="GO" id="GO:0040031">
    <property type="term" value="P:snRNA modification"/>
    <property type="evidence" value="ECO:0007669"/>
    <property type="project" value="TreeGrafter"/>
</dbReference>
<evidence type="ECO:0000256" key="2">
    <source>
        <dbReference type="ARBA" id="ARBA00022603"/>
    </source>
</evidence>
<feature type="region of interest" description="Disordered" evidence="7">
    <location>
        <begin position="1"/>
        <end position="26"/>
    </location>
</feature>
<dbReference type="GO" id="GO:0008171">
    <property type="term" value="F:O-methyltransferase activity"/>
    <property type="evidence" value="ECO:0007669"/>
    <property type="project" value="UniProtKB-UniRule"/>
</dbReference>
<keyword evidence="2 6" id="KW-0489">Methyltransferase</keyword>
<evidence type="ECO:0000256" key="3">
    <source>
        <dbReference type="ARBA" id="ARBA00022679"/>
    </source>
</evidence>
<dbReference type="EC" id="2.1.1.-" evidence="6"/>
<dbReference type="OrthoDB" id="540004at2759"/>
<dbReference type="GO" id="GO:0032259">
    <property type="term" value="P:methylation"/>
    <property type="evidence" value="ECO:0007669"/>
    <property type="project" value="UniProtKB-KW"/>
</dbReference>
<dbReference type="SUPFAM" id="SSF53335">
    <property type="entry name" value="S-adenosyl-L-methionine-dependent methyltransferases"/>
    <property type="match status" value="1"/>
</dbReference>
<dbReference type="InterPro" id="IPR039772">
    <property type="entry name" value="Bin3-like"/>
</dbReference>
<protein>
    <recommendedName>
        <fullName evidence="6">RNA methyltransferase</fullName>
        <ecNumber evidence="6">2.1.1.-</ecNumber>
    </recommendedName>
</protein>
<reference evidence="9 10" key="1">
    <citation type="journal article" date="2016" name="Mol. Biol. Evol.">
        <title>Comparative Genomics of Early-Diverging Mushroom-Forming Fungi Provides Insights into the Origins of Lignocellulose Decay Capabilities.</title>
        <authorList>
            <person name="Nagy L.G."/>
            <person name="Riley R."/>
            <person name="Tritt A."/>
            <person name="Adam C."/>
            <person name="Daum C."/>
            <person name="Floudas D."/>
            <person name="Sun H."/>
            <person name="Yadav J.S."/>
            <person name="Pangilinan J."/>
            <person name="Larsson K.H."/>
            <person name="Matsuura K."/>
            <person name="Barry K."/>
            <person name="Labutti K."/>
            <person name="Kuo R."/>
            <person name="Ohm R.A."/>
            <person name="Bhattacharya S.S."/>
            <person name="Shirouzu T."/>
            <person name="Yoshinaga Y."/>
            <person name="Martin F.M."/>
            <person name="Grigoriev I.V."/>
            <person name="Hibbett D.S."/>
        </authorList>
    </citation>
    <scope>NUCLEOTIDE SEQUENCE [LARGE SCALE GENOMIC DNA]</scope>
    <source>
        <strain evidence="9 10">HHB12733</strain>
    </source>
</reference>
<keyword evidence="3 6" id="KW-0808">Transferase</keyword>
<accession>A0A165IV42</accession>
<evidence type="ECO:0000256" key="4">
    <source>
        <dbReference type="ARBA" id="ARBA00022691"/>
    </source>
</evidence>
<dbReference type="InterPro" id="IPR024160">
    <property type="entry name" value="BIN3_SAM-bd_dom"/>
</dbReference>
<dbReference type="Proteomes" id="UP000076842">
    <property type="component" value="Unassembled WGS sequence"/>
</dbReference>
<dbReference type="AlphaFoldDB" id="A0A165IV42"/>
<dbReference type="EMBL" id="KV423926">
    <property type="protein sequence ID" value="KZT61018.1"/>
    <property type="molecule type" value="Genomic_DNA"/>
</dbReference>
<evidence type="ECO:0000256" key="1">
    <source>
        <dbReference type="ARBA" id="ARBA00008361"/>
    </source>
</evidence>